<dbReference type="Pfam" id="PF00440">
    <property type="entry name" value="TetR_N"/>
    <property type="match status" value="1"/>
</dbReference>
<proteinExistence type="predicted"/>
<dbReference type="PRINTS" id="PR00455">
    <property type="entry name" value="HTHTETR"/>
</dbReference>
<dbReference type="Gene3D" id="1.10.10.60">
    <property type="entry name" value="Homeodomain-like"/>
    <property type="match status" value="1"/>
</dbReference>
<dbReference type="PANTHER" id="PTHR30055:SF238">
    <property type="entry name" value="MYCOFACTOCIN BIOSYNTHESIS TRANSCRIPTIONAL REGULATOR MFTR-RELATED"/>
    <property type="match status" value="1"/>
</dbReference>
<evidence type="ECO:0000313" key="8">
    <source>
        <dbReference type="Proteomes" id="UP000629619"/>
    </source>
</evidence>
<dbReference type="InterPro" id="IPR041347">
    <property type="entry name" value="MftR_C"/>
</dbReference>
<dbReference type="AlphaFoldDB" id="A0A919K8V1"/>
<dbReference type="Gene3D" id="1.10.357.10">
    <property type="entry name" value="Tetracycline Repressor, domain 2"/>
    <property type="match status" value="1"/>
</dbReference>
<sequence length="227" mass="24380">MPGMNRDHKRQQTRRALIRAALRLTDERGADRVTVDEISEAAGVSPRTFFNYFATKEDALVGDPLEGCADPRELLLAAPPGPALAAVEAALAPAVRQIQDDRELWLLRLRVMMNNPQLLPRLAAGAATAEQEMTAAIAERLRLAAGHPYPPVLAAVTGAVLRVALMRWAADVQDQVLEGTSLAEHVHEALGMLAAGLPDPVTGWPSGVSPDPGGTPDDQRDPTTRNR</sequence>
<feature type="DNA-binding region" description="H-T-H motif" evidence="4">
    <location>
        <begin position="34"/>
        <end position="53"/>
    </location>
</feature>
<comment type="caution">
    <text evidence="7">The sequence shown here is derived from an EMBL/GenBank/DDBJ whole genome shotgun (WGS) entry which is preliminary data.</text>
</comment>
<evidence type="ECO:0000256" key="5">
    <source>
        <dbReference type="SAM" id="MobiDB-lite"/>
    </source>
</evidence>
<organism evidence="7 8">
    <name type="scientific">Actinoplanes siamensis</name>
    <dbReference type="NCBI Taxonomy" id="1223317"/>
    <lineage>
        <taxon>Bacteria</taxon>
        <taxon>Bacillati</taxon>
        <taxon>Actinomycetota</taxon>
        <taxon>Actinomycetes</taxon>
        <taxon>Micromonosporales</taxon>
        <taxon>Micromonosporaceae</taxon>
        <taxon>Actinoplanes</taxon>
    </lineage>
</organism>
<dbReference type="Pfam" id="PF17754">
    <property type="entry name" value="TetR_C_14"/>
    <property type="match status" value="1"/>
</dbReference>
<keyword evidence="3" id="KW-0804">Transcription</keyword>
<name>A0A919K8V1_9ACTN</name>
<dbReference type="GO" id="GO:0000976">
    <property type="term" value="F:transcription cis-regulatory region binding"/>
    <property type="evidence" value="ECO:0007669"/>
    <property type="project" value="TreeGrafter"/>
</dbReference>
<evidence type="ECO:0000313" key="7">
    <source>
        <dbReference type="EMBL" id="GIF03141.1"/>
    </source>
</evidence>
<evidence type="ECO:0000256" key="1">
    <source>
        <dbReference type="ARBA" id="ARBA00023015"/>
    </source>
</evidence>
<evidence type="ECO:0000256" key="4">
    <source>
        <dbReference type="PROSITE-ProRule" id="PRU00335"/>
    </source>
</evidence>
<dbReference type="PROSITE" id="PS50977">
    <property type="entry name" value="HTH_TETR_2"/>
    <property type="match status" value="1"/>
</dbReference>
<dbReference type="InterPro" id="IPR050109">
    <property type="entry name" value="HTH-type_TetR-like_transc_reg"/>
</dbReference>
<gene>
    <name evidence="7" type="ORF">Asi03nite_06790</name>
</gene>
<evidence type="ECO:0000256" key="2">
    <source>
        <dbReference type="ARBA" id="ARBA00023125"/>
    </source>
</evidence>
<keyword evidence="8" id="KW-1185">Reference proteome</keyword>
<dbReference type="InterPro" id="IPR001647">
    <property type="entry name" value="HTH_TetR"/>
</dbReference>
<dbReference type="Proteomes" id="UP000629619">
    <property type="component" value="Unassembled WGS sequence"/>
</dbReference>
<dbReference type="EMBL" id="BOMW01000006">
    <property type="protein sequence ID" value="GIF03141.1"/>
    <property type="molecule type" value="Genomic_DNA"/>
</dbReference>
<dbReference type="SUPFAM" id="SSF46689">
    <property type="entry name" value="Homeodomain-like"/>
    <property type="match status" value="1"/>
</dbReference>
<dbReference type="InterPro" id="IPR009057">
    <property type="entry name" value="Homeodomain-like_sf"/>
</dbReference>
<reference evidence="7" key="1">
    <citation type="submission" date="2021-01" db="EMBL/GenBank/DDBJ databases">
        <title>Whole genome shotgun sequence of Actinoplanes siamensis NBRC 109076.</title>
        <authorList>
            <person name="Komaki H."/>
            <person name="Tamura T."/>
        </authorList>
    </citation>
    <scope>NUCLEOTIDE SEQUENCE</scope>
    <source>
        <strain evidence="7">NBRC 109076</strain>
    </source>
</reference>
<dbReference type="PANTHER" id="PTHR30055">
    <property type="entry name" value="HTH-TYPE TRANSCRIPTIONAL REGULATOR RUTR"/>
    <property type="match status" value="1"/>
</dbReference>
<evidence type="ECO:0000256" key="3">
    <source>
        <dbReference type="ARBA" id="ARBA00023163"/>
    </source>
</evidence>
<feature type="domain" description="HTH tetR-type" evidence="6">
    <location>
        <begin position="11"/>
        <end position="71"/>
    </location>
</feature>
<feature type="compositionally biased region" description="Basic and acidic residues" evidence="5">
    <location>
        <begin position="217"/>
        <end position="227"/>
    </location>
</feature>
<accession>A0A919K8V1</accession>
<keyword evidence="2 4" id="KW-0238">DNA-binding</keyword>
<dbReference type="GO" id="GO:0003700">
    <property type="term" value="F:DNA-binding transcription factor activity"/>
    <property type="evidence" value="ECO:0007669"/>
    <property type="project" value="TreeGrafter"/>
</dbReference>
<evidence type="ECO:0000259" key="6">
    <source>
        <dbReference type="PROSITE" id="PS50977"/>
    </source>
</evidence>
<feature type="region of interest" description="Disordered" evidence="5">
    <location>
        <begin position="201"/>
        <end position="227"/>
    </location>
</feature>
<keyword evidence="1" id="KW-0805">Transcription regulation</keyword>
<protein>
    <submittedName>
        <fullName evidence="7">TetR family transcriptional regulator</fullName>
    </submittedName>
</protein>